<dbReference type="AlphaFoldDB" id="A0AAV8ZVF9"/>
<proteinExistence type="predicted"/>
<feature type="compositionally biased region" description="Basic residues" evidence="1">
    <location>
        <begin position="18"/>
        <end position="27"/>
    </location>
</feature>
<dbReference type="InterPro" id="IPR036533">
    <property type="entry name" value="BAG_dom_sf"/>
</dbReference>
<evidence type="ECO:0000256" key="1">
    <source>
        <dbReference type="SAM" id="MobiDB-lite"/>
    </source>
</evidence>
<keyword evidence="3" id="KW-1185">Reference proteome</keyword>
<sequence length="355" mass="41128">MRIMGGVSSKSPLERRNTVARRSQRRSIHSIKAKVDKVFPDIKKFKGVEEDVNYNSLHAEIEHIKNELLRKAKDLQPQLKNIYDDTLIRIEEAFKALEDKLKENQEKALRKEKENQEKSEKKKDKKKKEENNIGSENNDVEVQEIQDEPNKEVEDLVQTTDKRKTVELKFVQVIPDEKVTEADIHNENNNRIIKSPEEKRKSILKVGIPVMTGAMMNEISAKSVSISRQYDNETYSESDSETIIAKVNDIIEHLQAIEYQIADFVGKKHGTQYSRIRDQLNHYLIALNRFNTSDDYTVEQIKICKNYVGSCLNFLDEKAIEEEKFHDDVFLPPNSNLGPIDARMKLDRLSKTTAI</sequence>
<organism evidence="2 3">
    <name type="scientific">Rhamnusium bicolor</name>
    <dbReference type="NCBI Taxonomy" id="1586634"/>
    <lineage>
        <taxon>Eukaryota</taxon>
        <taxon>Metazoa</taxon>
        <taxon>Ecdysozoa</taxon>
        <taxon>Arthropoda</taxon>
        <taxon>Hexapoda</taxon>
        <taxon>Insecta</taxon>
        <taxon>Pterygota</taxon>
        <taxon>Neoptera</taxon>
        <taxon>Endopterygota</taxon>
        <taxon>Coleoptera</taxon>
        <taxon>Polyphaga</taxon>
        <taxon>Cucujiformia</taxon>
        <taxon>Chrysomeloidea</taxon>
        <taxon>Cerambycidae</taxon>
        <taxon>Lepturinae</taxon>
        <taxon>Rhagiini</taxon>
        <taxon>Rhamnusium</taxon>
    </lineage>
</organism>
<protein>
    <submittedName>
        <fullName evidence="2">Uncharacterized protein</fullName>
    </submittedName>
</protein>
<reference evidence="2" key="1">
    <citation type="journal article" date="2023" name="Insect Mol. Biol.">
        <title>Genome sequencing provides insights into the evolution of gene families encoding plant cell wall-degrading enzymes in longhorned beetles.</title>
        <authorList>
            <person name="Shin N.R."/>
            <person name="Okamura Y."/>
            <person name="Kirsch R."/>
            <person name="Pauchet Y."/>
        </authorList>
    </citation>
    <scope>NUCLEOTIDE SEQUENCE</scope>
    <source>
        <strain evidence="2">RBIC_L_NR</strain>
    </source>
</reference>
<evidence type="ECO:0000313" key="3">
    <source>
        <dbReference type="Proteomes" id="UP001162156"/>
    </source>
</evidence>
<feature type="region of interest" description="Disordered" evidence="1">
    <location>
        <begin position="108"/>
        <end position="149"/>
    </location>
</feature>
<dbReference type="EMBL" id="JANEYF010000128">
    <property type="protein sequence ID" value="KAJ8972020.1"/>
    <property type="molecule type" value="Genomic_DNA"/>
</dbReference>
<gene>
    <name evidence="2" type="ORF">NQ314_000402</name>
</gene>
<accession>A0AAV8ZVF9</accession>
<name>A0AAV8ZVF9_9CUCU</name>
<dbReference type="SUPFAM" id="SSF63491">
    <property type="entry name" value="BAG domain"/>
    <property type="match status" value="1"/>
</dbReference>
<dbReference type="Gene3D" id="1.20.58.120">
    <property type="entry name" value="BAG domain"/>
    <property type="match status" value="1"/>
</dbReference>
<comment type="caution">
    <text evidence="2">The sequence shown here is derived from an EMBL/GenBank/DDBJ whole genome shotgun (WGS) entry which is preliminary data.</text>
</comment>
<dbReference type="Proteomes" id="UP001162156">
    <property type="component" value="Unassembled WGS sequence"/>
</dbReference>
<dbReference type="GO" id="GO:0051087">
    <property type="term" value="F:protein-folding chaperone binding"/>
    <property type="evidence" value="ECO:0007669"/>
    <property type="project" value="InterPro"/>
</dbReference>
<feature type="compositionally biased region" description="Basic and acidic residues" evidence="1">
    <location>
        <begin position="108"/>
        <end position="131"/>
    </location>
</feature>
<evidence type="ECO:0000313" key="2">
    <source>
        <dbReference type="EMBL" id="KAJ8972020.1"/>
    </source>
</evidence>
<feature type="compositionally biased region" description="Acidic residues" evidence="1">
    <location>
        <begin position="138"/>
        <end position="147"/>
    </location>
</feature>
<feature type="region of interest" description="Disordered" evidence="1">
    <location>
        <begin position="1"/>
        <end position="27"/>
    </location>
</feature>